<dbReference type="Proteomes" id="UP000011591">
    <property type="component" value="Unassembled WGS sequence"/>
</dbReference>
<gene>
    <name evidence="3" type="ORF">C480_10580</name>
</gene>
<dbReference type="PATRIC" id="fig|1227491.4.peg.2171"/>
<keyword evidence="1" id="KW-1277">Toxin-antitoxin system</keyword>
<evidence type="ECO:0000313" key="4">
    <source>
        <dbReference type="Proteomes" id="UP000011591"/>
    </source>
</evidence>
<dbReference type="OrthoDB" id="9187at2157"/>
<accession>M0B455</accession>
<proteinExistence type="predicted"/>
<feature type="region of interest" description="Disordered" evidence="2">
    <location>
        <begin position="37"/>
        <end position="60"/>
    </location>
</feature>
<feature type="compositionally biased region" description="Basic and acidic residues" evidence="2">
    <location>
        <begin position="37"/>
        <end position="48"/>
    </location>
</feature>
<name>M0B455_9EURY</name>
<evidence type="ECO:0000313" key="3">
    <source>
        <dbReference type="EMBL" id="ELZ05322.1"/>
    </source>
</evidence>
<keyword evidence="4" id="KW-1185">Reference proteome</keyword>
<organism evidence="3 4">
    <name type="scientific">Natrialba aegyptia DSM 13077</name>
    <dbReference type="NCBI Taxonomy" id="1227491"/>
    <lineage>
        <taxon>Archaea</taxon>
        <taxon>Methanobacteriati</taxon>
        <taxon>Methanobacteriota</taxon>
        <taxon>Stenosarchaea group</taxon>
        <taxon>Halobacteria</taxon>
        <taxon>Halobacteriales</taxon>
        <taxon>Natrialbaceae</taxon>
        <taxon>Natrialba</taxon>
    </lineage>
</organism>
<sequence length="60" mass="6786">MARDADQHIRVTEETWTRLNKEKRPGDSFNDVIERLLDENSDSDDRPATDGGEDVAVLAD</sequence>
<dbReference type="AlphaFoldDB" id="M0B455"/>
<comment type="caution">
    <text evidence="3">The sequence shown here is derived from an EMBL/GenBank/DDBJ whole genome shotgun (WGS) entry which is preliminary data.</text>
</comment>
<protein>
    <submittedName>
        <fullName evidence="3">Uncharacterized protein</fullName>
    </submittedName>
</protein>
<evidence type="ECO:0000256" key="2">
    <source>
        <dbReference type="SAM" id="MobiDB-lite"/>
    </source>
</evidence>
<dbReference type="InterPro" id="IPR003847">
    <property type="entry name" value="Put_antitoxin"/>
</dbReference>
<evidence type="ECO:0000256" key="1">
    <source>
        <dbReference type="ARBA" id="ARBA00022649"/>
    </source>
</evidence>
<dbReference type="RefSeq" id="WP_006665580.1">
    <property type="nucleotide sequence ID" value="NZ_AOIP01000026.1"/>
</dbReference>
<dbReference type="EMBL" id="AOIP01000026">
    <property type="protein sequence ID" value="ELZ05322.1"/>
    <property type="molecule type" value="Genomic_DNA"/>
</dbReference>
<dbReference type="Pfam" id="PF02697">
    <property type="entry name" value="VAPB_antitox"/>
    <property type="match status" value="1"/>
</dbReference>
<reference evidence="3 4" key="1">
    <citation type="journal article" date="2014" name="PLoS Genet.">
        <title>Phylogenetically driven sequencing of extremely halophilic archaea reveals strategies for static and dynamic osmo-response.</title>
        <authorList>
            <person name="Becker E.A."/>
            <person name="Seitzer P.M."/>
            <person name="Tritt A."/>
            <person name="Larsen D."/>
            <person name="Krusor M."/>
            <person name="Yao A.I."/>
            <person name="Wu D."/>
            <person name="Madern D."/>
            <person name="Eisen J.A."/>
            <person name="Darling A.E."/>
            <person name="Facciotti M.T."/>
        </authorList>
    </citation>
    <scope>NUCLEOTIDE SEQUENCE [LARGE SCALE GENOMIC DNA]</scope>
    <source>
        <strain evidence="3 4">DSM 13077</strain>
    </source>
</reference>